<name>A0A1Q8ZRG9_9HYPH</name>
<dbReference type="Pfam" id="PF06199">
    <property type="entry name" value="Phage_tail_2"/>
    <property type="match status" value="1"/>
</dbReference>
<organism evidence="1 2">
    <name type="scientific">Rhizobium oryziradicis</name>
    <dbReference type="NCBI Taxonomy" id="1867956"/>
    <lineage>
        <taxon>Bacteria</taxon>
        <taxon>Pseudomonadati</taxon>
        <taxon>Pseudomonadota</taxon>
        <taxon>Alphaproteobacteria</taxon>
        <taxon>Hyphomicrobiales</taxon>
        <taxon>Rhizobiaceae</taxon>
        <taxon>Rhizobium/Agrobacterium group</taxon>
        <taxon>Rhizobium</taxon>
    </lineage>
</organism>
<evidence type="ECO:0000313" key="1">
    <source>
        <dbReference type="EMBL" id="OLP44647.1"/>
    </source>
</evidence>
<proteinExistence type="predicted"/>
<dbReference type="AlphaFoldDB" id="A0A1Q8ZRG9"/>
<gene>
    <name evidence="1" type="ORF">BJF95_09110</name>
</gene>
<dbReference type="RefSeq" id="WP_075640156.1">
    <property type="nucleotide sequence ID" value="NZ_MKIM01000027.1"/>
</dbReference>
<keyword evidence="2" id="KW-1185">Reference proteome</keyword>
<comment type="caution">
    <text evidence="1">The sequence shown here is derived from an EMBL/GenBank/DDBJ whole genome shotgun (WGS) entry which is preliminary data.</text>
</comment>
<evidence type="ECO:0000313" key="2">
    <source>
        <dbReference type="Proteomes" id="UP000186894"/>
    </source>
</evidence>
<reference evidence="1 2" key="1">
    <citation type="submission" date="2016-09" db="EMBL/GenBank/DDBJ databases">
        <title>Rhizobium oryziradicis sp. nov., isolated from the root of rice.</title>
        <authorList>
            <person name="Zhao J."/>
            <person name="Zhang X."/>
        </authorList>
    </citation>
    <scope>NUCLEOTIDE SEQUENCE [LARGE SCALE GENOMIC DNA]</scope>
    <source>
        <strain evidence="1 2">N19</strain>
    </source>
</reference>
<sequence length="149" mass="16006">MAPVKGLKGEKLLVQIGDGASPETFVIDCLINTDRGIKFSSDTTDTNLPDCDNPGAPAWKFRNKDGFSAEISGSGKVHTPSVKLFWDWFNSDEGKNVRVLVDVAVGVGGGYWIGAFKLTDFDVTGTPKEYADCSVTLQSDGVITWVDAV</sequence>
<dbReference type="Proteomes" id="UP000186894">
    <property type="component" value="Unassembled WGS sequence"/>
</dbReference>
<evidence type="ECO:0008006" key="3">
    <source>
        <dbReference type="Google" id="ProtNLM"/>
    </source>
</evidence>
<accession>A0A1Q8ZRG9</accession>
<dbReference type="OrthoDB" id="8397025at2"/>
<dbReference type="STRING" id="1867956.BJF95_09110"/>
<dbReference type="EMBL" id="MKIM01000027">
    <property type="protein sequence ID" value="OLP44647.1"/>
    <property type="molecule type" value="Genomic_DNA"/>
</dbReference>
<dbReference type="InterPro" id="IPR011855">
    <property type="entry name" value="Phgtail_TP901_1"/>
</dbReference>
<protein>
    <recommendedName>
        <fullName evidence="3">Phage tail protein</fullName>
    </recommendedName>
</protein>